<evidence type="ECO:0000313" key="5">
    <source>
        <dbReference type="EMBL" id="CAE0625575.1"/>
    </source>
</evidence>
<dbReference type="NCBIfam" id="NF004790">
    <property type="entry name" value="PRK06136.1"/>
    <property type="match status" value="1"/>
</dbReference>
<dbReference type="CDD" id="cd11642">
    <property type="entry name" value="SUMT"/>
    <property type="match status" value="1"/>
</dbReference>
<evidence type="ECO:0000256" key="3">
    <source>
        <dbReference type="ARBA" id="ARBA00022691"/>
    </source>
</evidence>
<dbReference type="PANTHER" id="PTHR45790:SF6">
    <property type="entry name" value="UROPORPHYRINOGEN-III C-METHYLTRANSFERASE"/>
    <property type="match status" value="1"/>
</dbReference>
<dbReference type="NCBIfam" id="TIGR01469">
    <property type="entry name" value="cobA_cysG_Cterm"/>
    <property type="match status" value="1"/>
</dbReference>
<keyword evidence="1" id="KW-0489">Methyltransferase</keyword>
<dbReference type="Gene3D" id="3.30.950.10">
    <property type="entry name" value="Methyltransferase, Cobalt-precorrin-4 Transmethylase, Domain 2"/>
    <property type="match status" value="1"/>
</dbReference>
<reference evidence="5" key="1">
    <citation type="submission" date="2021-01" db="EMBL/GenBank/DDBJ databases">
        <authorList>
            <person name="Corre E."/>
            <person name="Pelletier E."/>
            <person name="Niang G."/>
            <person name="Scheremetjew M."/>
            <person name="Finn R."/>
            <person name="Kale V."/>
            <person name="Holt S."/>
            <person name="Cochrane G."/>
            <person name="Meng A."/>
            <person name="Brown T."/>
            <person name="Cohen L."/>
        </authorList>
    </citation>
    <scope>NUCLEOTIDE SEQUENCE</scope>
    <source>
        <strain evidence="5">CCMP3107</strain>
    </source>
</reference>
<dbReference type="GO" id="GO:0032259">
    <property type="term" value="P:methylation"/>
    <property type="evidence" value="ECO:0007669"/>
    <property type="project" value="UniProtKB-KW"/>
</dbReference>
<evidence type="ECO:0000256" key="2">
    <source>
        <dbReference type="ARBA" id="ARBA00022679"/>
    </source>
</evidence>
<accession>A0A6T5QQD2</accession>
<proteinExistence type="predicted"/>
<keyword evidence="3" id="KW-0949">S-adenosyl-L-methionine</keyword>
<dbReference type="InterPro" id="IPR000878">
    <property type="entry name" value="4pyrrol_Mease"/>
</dbReference>
<dbReference type="InterPro" id="IPR050161">
    <property type="entry name" value="Siro_Cobalamin_biosynth"/>
</dbReference>
<dbReference type="GO" id="GO:0004851">
    <property type="term" value="F:uroporphyrin-III C-methyltransferase activity"/>
    <property type="evidence" value="ECO:0007669"/>
    <property type="project" value="TreeGrafter"/>
</dbReference>
<keyword evidence="2" id="KW-0808">Transferase</keyword>
<name>A0A6T5QQD2_HETAK</name>
<dbReference type="EMBL" id="HBIU01010160">
    <property type="protein sequence ID" value="CAE0625575.1"/>
    <property type="molecule type" value="Transcribed_RNA"/>
</dbReference>
<dbReference type="Gene3D" id="3.40.1010.10">
    <property type="entry name" value="Cobalt-precorrin-4 Transmethylase, Domain 1"/>
    <property type="match status" value="1"/>
</dbReference>
<organism evidence="5">
    <name type="scientific">Heterosigma akashiwo</name>
    <name type="common">Chromophytic alga</name>
    <name type="synonym">Heterosigma carterae</name>
    <dbReference type="NCBI Taxonomy" id="2829"/>
    <lineage>
        <taxon>Eukaryota</taxon>
        <taxon>Sar</taxon>
        <taxon>Stramenopiles</taxon>
        <taxon>Ochrophyta</taxon>
        <taxon>Raphidophyceae</taxon>
        <taxon>Chattonellales</taxon>
        <taxon>Chattonellaceae</taxon>
        <taxon>Heterosigma</taxon>
    </lineage>
</organism>
<dbReference type="InterPro" id="IPR014777">
    <property type="entry name" value="4pyrrole_Mease_sub1"/>
</dbReference>
<feature type="domain" description="Tetrapyrrole methylase" evidence="4">
    <location>
        <begin position="88"/>
        <end position="293"/>
    </location>
</feature>
<sequence>MKTLLSRAKAALDRANRAMGLFAVILMVAQVPTARCFSLKGTSAYGRSTIGGISQMSRTNDINQVISNFGLLNDTAYGANLIPKAGHISLVGAGPGDPELLTVAAIRRLQGADLVVSDRLVSQEILDFVKCELKIARKRPGCAEEAQEEIYDWCKEGLAAGKRVVRLKIGDPLIFGRGGEEILRFREWGYKPELVAGVSSAFSAPLLGNIPLTHRGFANQLVIGTGYGQNCTKTGITPYHPERTAVFLMAVGRLPTLCADLAAEGYPADCPVAIIEKASTPEQRLVLGKISSIVALAEEHRVKPPSIVVFGAVVAALHGAKEGLVAPEEMDEFVEAAWARELAREEGTPLAM</sequence>
<dbReference type="InterPro" id="IPR014776">
    <property type="entry name" value="4pyrrole_Mease_sub2"/>
</dbReference>
<gene>
    <name evidence="5" type="ORF">HAKA00212_LOCUS4244</name>
</gene>
<evidence type="ECO:0000256" key="1">
    <source>
        <dbReference type="ARBA" id="ARBA00022603"/>
    </source>
</evidence>
<dbReference type="PANTHER" id="PTHR45790">
    <property type="entry name" value="SIROHEME SYNTHASE-RELATED"/>
    <property type="match status" value="1"/>
</dbReference>
<dbReference type="Pfam" id="PF00590">
    <property type="entry name" value="TP_methylase"/>
    <property type="match status" value="1"/>
</dbReference>
<dbReference type="GO" id="GO:0019354">
    <property type="term" value="P:siroheme biosynthetic process"/>
    <property type="evidence" value="ECO:0007669"/>
    <property type="project" value="InterPro"/>
</dbReference>
<evidence type="ECO:0000259" key="4">
    <source>
        <dbReference type="Pfam" id="PF00590"/>
    </source>
</evidence>
<dbReference type="InterPro" id="IPR035996">
    <property type="entry name" value="4pyrrol_Methylase_sf"/>
</dbReference>
<dbReference type="AlphaFoldDB" id="A0A6T5QQD2"/>
<dbReference type="InterPro" id="IPR006366">
    <property type="entry name" value="CobA/CysG_C"/>
</dbReference>
<dbReference type="SUPFAM" id="SSF53790">
    <property type="entry name" value="Tetrapyrrole methylase"/>
    <property type="match status" value="1"/>
</dbReference>
<protein>
    <recommendedName>
        <fullName evidence="4">Tetrapyrrole methylase domain-containing protein</fullName>
    </recommendedName>
</protein>
<dbReference type="FunFam" id="3.40.1010.10:FF:000006">
    <property type="entry name" value="Siroheme synthase, putative"/>
    <property type="match status" value="1"/>
</dbReference>